<reference evidence="2 3" key="1">
    <citation type="submission" date="2018-06" db="EMBL/GenBank/DDBJ databases">
        <title>Genomic Encyclopedia of Archaeal and Bacterial Type Strains, Phase II (KMG-II): from individual species to whole genera.</title>
        <authorList>
            <person name="Goeker M."/>
        </authorList>
    </citation>
    <scope>NUCLEOTIDE SEQUENCE [LARGE SCALE GENOMIC DNA]</scope>
    <source>
        <strain evidence="2 3">DSM 6779</strain>
    </source>
</reference>
<name>A0A2W7NEU7_9BACT</name>
<accession>A0A2W7NEU7</accession>
<proteinExistence type="predicted"/>
<feature type="compositionally biased region" description="Low complexity" evidence="1">
    <location>
        <begin position="25"/>
        <end position="35"/>
    </location>
</feature>
<gene>
    <name evidence="2" type="ORF">LX69_03497</name>
</gene>
<feature type="non-terminal residue" evidence="2">
    <location>
        <position position="1"/>
    </location>
</feature>
<evidence type="ECO:0000256" key="1">
    <source>
        <dbReference type="SAM" id="MobiDB-lite"/>
    </source>
</evidence>
<organism evidence="2 3">
    <name type="scientific">Breznakibacter xylanolyticus</name>
    <dbReference type="NCBI Taxonomy" id="990"/>
    <lineage>
        <taxon>Bacteria</taxon>
        <taxon>Pseudomonadati</taxon>
        <taxon>Bacteroidota</taxon>
        <taxon>Bacteroidia</taxon>
        <taxon>Marinilabiliales</taxon>
        <taxon>Marinilabiliaceae</taxon>
        <taxon>Breznakibacter</taxon>
    </lineage>
</organism>
<evidence type="ECO:0000313" key="2">
    <source>
        <dbReference type="EMBL" id="PZX09832.1"/>
    </source>
</evidence>
<dbReference type="EMBL" id="QKZK01000068">
    <property type="protein sequence ID" value="PZX09832.1"/>
    <property type="molecule type" value="Genomic_DNA"/>
</dbReference>
<evidence type="ECO:0000313" key="3">
    <source>
        <dbReference type="Proteomes" id="UP000249239"/>
    </source>
</evidence>
<feature type="region of interest" description="Disordered" evidence="1">
    <location>
        <begin position="24"/>
        <end position="47"/>
    </location>
</feature>
<sequence>ELFCYTLRLNIKAYKSKSYIVGTENSQSNNSYNSQLKKTPNPPNPTQLKTPCPSVQLCITNKHYTEPTEKAQRIHRVTVFF</sequence>
<keyword evidence="3" id="KW-1185">Reference proteome</keyword>
<dbReference type="Proteomes" id="UP000249239">
    <property type="component" value="Unassembled WGS sequence"/>
</dbReference>
<dbReference type="AlphaFoldDB" id="A0A2W7NEU7"/>
<comment type="caution">
    <text evidence="2">The sequence shown here is derived from an EMBL/GenBank/DDBJ whole genome shotgun (WGS) entry which is preliminary data.</text>
</comment>
<protein>
    <submittedName>
        <fullName evidence="2">Uncharacterized protein</fullName>
    </submittedName>
</protein>